<sequence>MPTNPISLTDLKKISEEQSKSFGEERESPGITKIGVSNSHSDTNISNHQEESLRSSEITGNSLLGGGC</sequence>
<proteinExistence type="predicted"/>
<dbReference type="AlphaFoldDB" id="A0A2H0DXL1"/>
<feature type="region of interest" description="Disordered" evidence="1">
    <location>
        <begin position="1"/>
        <end position="68"/>
    </location>
</feature>
<feature type="compositionally biased region" description="Basic and acidic residues" evidence="1">
    <location>
        <begin position="10"/>
        <end position="28"/>
    </location>
</feature>
<name>A0A2H0DXL1_9BACT</name>
<reference evidence="2 3" key="1">
    <citation type="submission" date="2017-09" db="EMBL/GenBank/DDBJ databases">
        <title>Depth-based differentiation of microbial function through sediment-hosted aquifers and enrichment of novel symbionts in the deep terrestrial subsurface.</title>
        <authorList>
            <person name="Probst A.J."/>
            <person name="Ladd B."/>
            <person name="Jarett J.K."/>
            <person name="Geller-Mcgrath D.E."/>
            <person name="Sieber C.M."/>
            <person name="Emerson J.B."/>
            <person name="Anantharaman K."/>
            <person name="Thomas B.C."/>
            <person name="Malmstrom R."/>
            <person name="Stieglmeier M."/>
            <person name="Klingl A."/>
            <person name="Woyke T."/>
            <person name="Ryan C.M."/>
            <person name="Banfield J.F."/>
        </authorList>
    </citation>
    <scope>NUCLEOTIDE SEQUENCE [LARGE SCALE GENOMIC DNA]</scope>
    <source>
        <strain evidence="2">CG22_combo_CG10-13_8_21_14_all_36_13</strain>
    </source>
</reference>
<protein>
    <submittedName>
        <fullName evidence="2">Uncharacterized protein</fullName>
    </submittedName>
</protein>
<accession>A0A2H0DXL1</accession>
<dbReference type="Proteomes" id="UP000231143">
    <property type="component" value="Unassembled WGS sequence"/>
</dbReference>
<comment type="caution">
    <text evidence="2">The sequence shown here is derived from an EMBL/GenBank/DDBJ whole genome shotgun (WGS) entry which is preliminary data.</text>
</comment>
<feature type="compositionally biased region" description="Polar residues" evidence="1">
    <location>
        <begin position="35"/>
        <end position="47"/>
    </location>
</feature>
<evidence type="ECO:0000313" key="3">
    <source>
        <dbReference type="Proteomes" id="UP000231143"/>
    </source>
</evidence>
<dbReference type="EMBL" id="PCTT01000040">
    <property type="protein sequence ID" value="PIP86914.1"/>
    <property type="molecule type" value="Genomic_DNA"/>
</dbReference>
<evidence type="ECO:0000256" key="1">
    <source>
        <dbReference type="SAM" id="MobiDB-lite"/>
    </source>
</evidence>
<gene>
    <name evidence="2" type="ORF">COW81_03020</name>
</gene>
<evidence type="ECO:0000313" key="2">
    <source>
        <dbReference type="EMBL" id="PIP86914.1"/>
    </source>
</evidence>
<organism evidence="2 3">
    <name type="scientific">Candidatus Campbellbacteria bacterium CG22_combo_CG10-13_8_21_14_all_36_13</name>
    <dbReference type="NCBI Taxonomy" id="1974529"/>
    <lineage>
        <taxon>Bacteria</taxon>
        <taxon>Candidatus Campbelliibacteriota</taxon>
    </lineage>
</organism>